<dbReference type="PROSITE" id="PS51384">
    <property type="entry name" value="FAD_FR"/>
    <property type="match status" value="1"/>
</dbReference>
<dbReference type="PROSITE" id="PS01033">
    <property type="entry name" value="GLOBIN"/>
    <property type="match status" value="1"/>
</dbReference>
<comment type="cofactor">
    <cofactor evidence="2">
        <name>FAD</name>
        <dbReference type="ChEBI" id="CHEBI:57692"/>
    </cofactor>
</comment>
<dbReference type="InterPro" id="IPR012292">
    <property type="entry name" value="Globin/Proto"/>
</dbReference>
<dbReference type="NCBIfam" id="NF009805">
    <property type="entry name" value="PRK13289.1"/>
    <property type="match status" value="1"/>
</dbReference>
<name>A0A1M6CHZ0_9FLAO</name>
<evidence type="ECO:0000256" key="9">
    <source>
        <dbReference type="ARBA" id="ARBA00022630"/>
    </source>
</evidence>
<dbReference type="InterPro" id="IPR001709">
    <property type="entry name" value="Flavoprot_Pyr_Nucl_cyt_Rdtase"/>
</dbReference>
<dbReference type="EC" id="1.14.12.17" evidence="5"/>
<evidence type="ECO:0000256" key="8">
    <source>
        <dbReference type="ARBA" id="ARBA00022621"/>
    </source>
</evidence>
<dbReference type="CDD" id="cd14779">
    <property type="entry name" value="FHP_Ae-globin-like"/>
    <property type="match status" value="1"/>
</dbReference>
<comment type="similarity">
    <text evidence="3">In the C-terminal section; belongs to the flavoprotein pyridine nucleotide cytochrome reductase family.</text>
</comment>
<keyword evidence="21" id="KW-0813">Transport</keyword>
<keyword evidence="15" id="KW-0520">NAD</keyword>
<dbReference type="InterPro" id="IPR017938">
    <property type="entry name" value="Riboflavin_synthase-like_b-brl"/>
</dbReference>
<dbReference type="InterPro" id="IPR008333">
    <property type="entry name" value="Cbr1-like_FAD-bd_dom"/>
</dbReference>
<sequence length="397" mass="45029">MDNNQLSLIKATVPILKEHGVTLTKHFYQRMFTHNPELKNEFNMGNQANGRQQTALATAVLAYAEHIENPSVLIGALQSIGQKHVSLNITAAQYDIVGSHLIAAIKEVLQDVATEELLEAWTIAYNQLAKIMIDLEAGYYKENREKKGGWNGWRTFIINRIVEESTEIKSFYLTPKDNQPIASYHPGQYLSVKTFVEALGHEQPRQYSLSSAFNEKYYRISVKKENPENLPAGYVSNNLHNKKVGDQIEVSAPAGLFHIGEKPQQPLVLISGGVGITPMMSILEAQAEKENKIVWLHSCRNENVQAFKNEVNHYHENFKNVTAYTFFNELASETKYKKIGFMNLDEIKKDIILPDAKYYVCGPQAFIKAQFESLKKLGVQQDSIFYEEFGPQLLNLN</sequence>
<dbReference type="FunFam" id="2.40.30.10:FF:000034">
    <property type="entry name" value="Flavohemoprotein"/>
    <property type="match status" value="1"/>
</dbReference>
<keyword evidence="25" id="KW-1185">Reference proteome</keyword>
<dbReference type="InterPro" id="IPR039261">
    <property type="entry name" value="FNR_nucleotide-bd"/>
</dbReference>
<comment type="catalytic activity">
    <reaction evidence="20">
        <text>2 nitric oxide + NADPH + 2 O2 = 2 nitrate + NADP(+) + H(+)</text>
        <dbReference type="Rhea" id="RHEA:19465"/>
        <dbReference type="ChEBI" id="CHEBI:15378"/>
        <dbReference type="ChEBI" id="CHEBI:15379"/>
        <dbReference type="ChEBI" id="CHEBI:16480"/>
        <dbReference type="ChEBI" id="CHEBI:17632"/>
        <dbReference type="ChEBI" id="CHEBI:57783"/>
        <dbReference type="ChEBI" id="CHEBI:58349"/>
        <dbReference type="EC" id="1.14.12.17"/>
    </reaction>
</comment>
<evidence type="ECO:0000256" key="10">
    <source>
        <dbReference type="ARBA" id="ARBA00022723"/>
    </source>
</evidence>
<dbReference type="PRINTS" id="PR00406">
    <property type="entry name" value="CYTB5RDTASE"/>
</dbReference>
<dbReference type="SUPFAM" id="SSF46458">
    <property type="entry name" value="Globin-like"/>
    <property type="match status" value="1"/>
</dbReference>
<dbReference type="InterPro" id="IPR009050">
    <property type="entry name" value="Globin-like_sf"/>
</dbReference>
<evidence type="ECO:0000256" key="19">
    <source>
        <dbReference type="ARBA" id="ARBA00048649"/>
    </source>
</evidence>
<dbReference type="InterPro" id="IPR001433">
    <property type="entry name" value="OxRdtase_FAD/NAD-bd"/>
</dbReference>
<keyword evidence="24" id="KW-0223">Dioxygenase</keyword>
<evidence type="ECO:0000256" key="21">
    <source>
        <dbReference type="RuleBase" id="RU000356"/>
    </source>
</evidence>
<keyword evidence="7 21" id="KW-0349">Heme</keyword>
<dbReference type="GO" id="GO:0020037">
    <property type="term" value="F:heme binding"/>
    <property type="evidence" value="ECO:0007669"/>
    <property type="project" value="InterPro"/>
</dbReference>
<dbReference type="Pfam" id="PF00970">
    <property type="entry name" value="FAD_binding_6"/>
    <property type="match status" value="1"/>
</dbReference>
<dbReference type="PANTHER" id="PTHR43396">
    <property type="entry name" value="FLAVOHEMOPROTEIN"/>
    <property type="match status" value="1"/>
</dbReference>
<evidence type="ECO:0000256" key="14">
    <source>
        <dbReference type="ARBA" id="ARBA00023004"/>
    </source>
</evidence>
<dbReference type="GO" id="GO:0071500">
    <property type="term" value="P:cellular response to nitrosative stress"/>
    <property type="evidence" value="ECO:0007669"/>
    <property type="project" value="TreeGrafter"/>
</dbReference>
<keyword evidence="11" id="KW-0274">FAD</keyword>
<keyword evidence="14" id="KW-0408">Iron</keyword>
<reference evidence="25" key="1">
    <citation type="submission" date="2016-11" db="EMBL/GenBank/DDBJ databases">
        <authorList>
            <person name="Varghese N."/>
            <person name="Submissions S."/>
        </authorList>
    </citation>
    <scope>NUCLEOTIDE SEQUENCE [LARGE SCALE GENOMIC DNA]</scope>
    <source>
        <strain evidence="25">DSM 18829</strain>
    </source>
</reference>
<keyword evidence="12" id="KW-0521">NADP</keyword>
<dbReference type="Proteomes" id="UP000184488">
    <property type="component" value="Unassembled WGS sequence"/>
</dbReference>
<keyword evidence="9" id="KW-0285">Flavoprotein</keyword>
<evidence type="ECO:0000256" key="18">
    <source>
        <dbReference type="ARBA" id="ARBA00033187"/>
    </source>
</evidence>
<dbReference type="PRINTS" id="PR00371">
    <property type="entry name" value="FPNCR"/>
</dbReference>
<dbReference type="Pfam" id="PF00175">
    <property type="entry name" value="NAD_binding_1"/>
    <property type="match status" value="1"/>
</dbReference>
<dbReference type="Gene3D" id="1.10.490.10">
    <property type="entry name" value="Globins"/>
    <property type="match status" value="1"/>
</dbReference>
<dbReference type="RefSeq" id="WP_073309074.1">
    <property type="nucleotide sequence ID" value="NZ_FQZI01000002.1"/>
</dbReference>
<evidence type="ECO:0000256" key="12">
    <source>
        <dbReference type="ARBA" id="ARBA00022857"/>
    </source>
</evidence>
<evidence type="ECO:0000256" key="2">
    <source>
        <dbReference type="ARBA" id="ARBA00001974"/>
    </source>
</evidence>
<evidence type="ECO:0000313" key="25">
    <source>
        <dbReference type="Proteomes" id="UP000184488"/>
    </source>
</evidence>
<evidence type="ECO:0000256" key="1">
    <source>
        <dbReference type="ARBA" id="ARBA00001970"/>
    </source>
</evidence>
<dbReference type="InterPro" id="IPR017927">
    <property type="entry name" value="FAD-bd_FR_type"/>
</dbReference>
<evidence type="ECO:0000256" key="16">
    <source>
        <dbReference type="ARBA" id="ARBA00030024"/>
    </source>
</evidence>
<feature type="domain" description="Globin" evidence="22">
    <location>
        <begin position="1"/>
        <end position="137"/>
    </location>
</feature>
<dbReference type="PANTHER" id="PTHR43396:SF3">
    <property type="entry name" value="FLAVOHEMOPROTEIN"/>
    <property type="match status" value="1"/>
</dbReference>
<protein>
    <recommendedName>
        <fullName evidence="6">Flavohemoprotein</fullName>
        <ecNumber evidence="5">1.14.12.17</ecNumber>
    </recommendedName>
    <alternativeName>
        <fullName evidence="17">Flavohemoglobin</fullName>
    </alternativeName>
    <alternativeName>
        <fullName evidence="16">Hemoglobin-like protein</fullName>
    </alternativeName>
    <alternativeName>
        <fullName evidence="18">Nitric oxide dioxygenase</fullName>
    </alternativeName>
</protein>
<evidence type="ECO:0000256" key="13">
    <source>
        <dbReference type="ARBA" id="ARBA00023002"/>
    </source>
</evidence>
<accession>A0A1M6CHZ0</accession>
<dbReference type="Gene3D" id="3.40.50.80">
    <property type="entry name" value="Nucleotide-binding domain of ferredoxin-NADP reductase (FNR) module"/>
    <property type="match status" value="1"/>
</dbReference>
<dbReference type="SUPFAM" id="SSF63380">
    <property type="entry name" value="Riboflavin synthase domain-like"/>
    <property type="match status" value="1"/>
</dbReference>
<dbReference type="GO" id="GO:0046872">
    <property type="term" value="F:metal ion binding"/>
    <property type="evidence" value="ECO:0007669"/>
    <property type="project" value="UniProtKB-KW"/>
</dbReference>
<keyword evidence="8 21" id="KW-0561">Oxygen transport</keyword>
<dbReference type="GO" id="GO:0019825">
    <property type="term" value="F:oxygen binding"/>
    <property type="evidence" value="ECO:0007669"/>
    <property type="project" value="InterPro"/>
</dbReference>
<dbReference type="GO" id="GO:0005344">
    <property type="term" value="F:oxygen carrier activity"/>
    <property type="evidence" value="ECO:0007669"/>
    <property type="project" value="UniProtKB-KW"/>
</dbReference>
<dbReference type="CDD" id="cd06184">
    <property type="entry name" value="flavohem_like_fad_nad_binding"/>
    <property type="match status" value="1"/>
</dbReference>
<dbReference type="OrthoDB" id="9801223at2"/>
<dbReference type="Gene3D" id="2.40.30.10">
    <property type="entry name" value="Translation factors"/>
    <property type="match status" value="1"/>
</dbReference>
<dbReference type="FunFam" id="3.40.50.80:FF:000010">
    <property type="entry name" value="Flavohemoprotein"/>
    <property type="match status" value="1"/>
</dbReference>
<dbReference type="GO" id="GO:0046210">
    <property type="term" value="P:nitric oxide catabolic process"/>
    <property type="evidence" value="ECO:0007669"/>
    <property type="project" value="TreeGrafter"/>
</dbReference>
<evidence type="ECO:0000313" key="24">
    <source>
        <dbReference type="EMBL" id="SHI60642.1"/>
    </source>
</evidence>
<dbReference type="GO" id="GO:0071949">
    <property type="term" value="F:FAD binding"/>
    <property type="evidence" value="ECO:0007669"/>
    <property type="project" value="TreeGrafter"/>
</dbReference>
<dbReference type="Pfam" id="PF00042">
    <property type="entry name" value="Globin"/>
    <property type="match status" value="1"/>
</dbReference>
<dbReference type="FunFam" id="1.10.490.10:FF:000003">
    <property type="entry name" value="Flavohemoprotein"/>
    <property type="match status" value="1"/>
</dbReference>
<dbReference type="AlphaFoldDB" id="A0A1M6CHZ0"/>
<comment type="catalytic activity">
    <reaction evidence="19">
        <text>2 nitric oxide + NADH + 2 O2 = 2 nitrate + NAD(+) + H(+)</text>
        <dbReference type="Rhea" id="RHEA:19469"/>
        <dbReference type="ChEBI" id="CHEBI:15378"/>
        <dbReference type="ChEBI" id="CHEBI:15379"/>
        <dbReference type="ChEBI" id="CHEBI:16480"/>
        <dbReference type="ChEBI" id="CHEBI:17632"/>
        <dbReference type="ChEBI" id="CHEBI:57540"/>
        <dbReference type="ChEBI" id="CHEBI:57945"/>
        <dbReference type="EC" id="1.14.12.17"/>
    </reaction>
</comment>
<dbReference type="InterPro" id="IPR000971">
    <property type="entry name" value="Globin"/>
</dbReference>
<evidence type="ECO:0000259" key="23">
    <source>
        <dbReference type="PROSITE" id="PS51384"/>
    </source>
</evidence>
<comment type="similarity">
    <text evidence="4">Belongs to the globin family. Two-domain flavohemoproteins subfamily.</text>
</comment>
<evidence type="ECO:0000256" key="5">
    <source>
        <dbReference type="ARBA" id="ARBA00012229"/>
    </source>
</evidence>
<evidence type="ECO:0000256" key="17">
    <source>
        <dbReference type="ARBA" id="ARBA00030929"/>
    </source>
</evidence>
<dbReference type="STRING" id="415425.SAMN05444363_0937"/>
<comment type="cofactor">
    <cofactor evidence="1">
        <name>heme b</name>
        <dbReference type="ChEBI" id="CHEBI:60344"/>
    </cofactor>
</comment>
<dbReference type="EMBL" id="FQZI01000002">
    <property type="protein sequence ID" value="SHI60642.1"/>
    <property type="molecule type" value="Genomic_DNA"/>
</dbReference>
<evidence type="ECO:0000256" key="11">
    <source>
        <dbReference type="ARBA" id="ARBA00022827"/>
    </source>
</evidence>
<dbReference type="SUPFAM" id="SSF52343">
    <property type="entry name" value="Ferredoxin reductase-like, C-terminal NADP-linked domain"/>
    <property type="match status" value="1"/>
</dbReference>
<evidence type="ECO:0000256" key="4">
    <source>
        <dbReference type="ARBA" id="ARBA00008414"/>
    </source>
</evidence>
<dbReference type="GO" id="GO:0008941">
    <property type="term" value="F:nitric oxide dioxygenase NAD(P)H activity"/>
    <property type="evidence" value="ECO:0007669"/>
    <property type="project" value="UniProtKB-EC"/>
</dbReference>
<evidence type="ECO:0000256" key="20">
    <source>
        <dbReference type="ARBA" id="ARBA00049433"/>
    </source>
</evidence>
<keyword evidence="13" id="KW-0560">Oxidoreductase</keyword>
<gene>
    <name evidence="24" type="ORF">SAMN05444363_0937</name>
</gene>
<evidence type="ECO:0000259" key="22">
    <source>
        <dbReference type="PROSITE" id="PS01033"/>
    </source>
</evidence>
<keyword evidence="10" id="KW-0479">Metal-binding</keyword>
<organism evidence="24 25">
    <name type="scientific">Flavobacterium terrae</name>
    <dbReference type="NCBI Taxonomy" id="415425"/>
    <lineage>
        <taxon>Bacteria</taxon>
        <taxon>Pseudomonadati</taxon>
        <taxon>Bacteroidota</taxon>
        <taxon>Flavobacteriia</taxon>
        <taxon>Flavobacteriales</taxon>
        <taxon>Flavobacteriaceae</taxon>
        <taxon>Flavobacterium</taxon>
    </lineage>
</organism>
<proteinExistence type="inferred from homology"/>
<evidence type="ECO:0000256" key="3">
    <source>
        <dbReference type="ARBA" id="ARBA00006401"/>
    </source>
</evidence>
<feature type="domain" description="FAD-binding FR-type" evidence="23">
    <location>
        <begin position="151"/>
        <end position="260"/>
    </location>
</feature>
<evidence type="ECO:0000256" key="6">
    <source>
        <dbReference type="ARBA" id="ARBA00014637"/>
    </source>
</evidence>
<evidence type="ECO:0000256" key="7">
    <source>
        <dbReference type="ARBA" id="ARBA00022617"/>
    </source>
</evidence>
<evidence type="ECO:0000256" key="15">
    <source>
        <dbReference type="ARBA" id="ARBA00023027"/>
    </source>
</evidence>